<organism evidence="2 3">
    <name type="scientific">Streptomyces lannensis</name>
    <dbReference type="NCBI Taxonomy" id="766498"/>
    <lineage>
        <taxon>Bacteria</taxon>
        <taxon>Bacillati</taxon>
        <taxon>Actinomycetota</taxon>
        <taxon>Actinomycetes</taxon>
        <taxon>Kitasatosporales</taxon>
        <taxon>Streptomycetaceae</taxon>
        <taxon>Streptomyces</taxon>
    </lineage>
</organism>
<feature type="compositionally biased region" description="Basic and acidic residues" evidence="1">
    <location>
        <begin position="142"/>
        <end position="156"/>
    </location>
</feature>
<sequence>MSEERPTSDAAQDAAVGGGPSWASESENPRERATDADAWATACAEDLAAEKARRRAQHGRPPGSAADELRKLVDAVADKLSGLQTPLFGAAASGAAQQMVQQAVQQAKAAVEPVIERNPEIFDHLAAAGSELLAAYRSAVEAQERRWTDRTPRDSGPDGDQGPGERIDLD</sequence>
<evidence type="ECO:0000313" key="3">
    <source>
        <dbReference type="Proteomes" id="UP001501563"/>
    </source>
</evidence>
<protein>
    <submittedName>
        <fullName evidence="2">Carbon catabolit repression protein</fullName>
    </submittedName>
</protein>
<dbReference type="Proteomes" id="UP001501563">
    <property type="component" value="Unassembled WGS sequence"/>
</dbReference>
<keyword evidence="3" id="KW-1185">Reference proteome</keyword>
<dbReference type="EMBL" id="BAAAZA010000005">
    <property type="protein sequence ID" value="GAA3859290.1"/>
    <property type="molecule type" value="Genomic_DNA"/>
</dbReference>
<dbReference type="InterPro" id="IPR035183">
    <property type="entry name" value="DUF5304"/>
</dbReference>
<reference evidence="3" key="1">
    <citation type="journal article" date="2019" name="Int. J. Syst. Evol. Microbiol.">
        <title>The Global Catalogue of Microorganisms (GCM) 10K type strain sequencing project: providing services to taxonomists for standard genome sequencing and annotation.</title>
        <authorList>
            <consortium name="The Broad Institute Genomics Platform"/>
            <consortium name="The Broad Institute Genome Sequencing Center for Infectious Disease"/>
            <person name="Wu L."/>
            <person name="Ma J."/>
        </authorList>
    </citation>
    <scope>NUCLEOTIDE SEQUENCE [LARGE SCALE GENOMIC DNA]</scope>
    <source>
        <strain evidence="3">JCM 16578</strain>
    </source>
</reference>
<accession>A0ABP7JYL9</accession>
<name>A0ABP7JYL9_9ACTN</name>
<dbReference type="Pfam" id="PF17230">
    <property type="entry name" value="DUF5304"/>
    <property type="match status" value="1"/>
</dbReference>
<feature type="region of interest" description="Disordered" evidence="1">
    <location>
        <begin position="49"/>
        <end position="68"/>
    </location>
</feature>
<dbReference type="RefSeq" id="WP_331267480.1">
    <property type="nucleotide sequence ID" value="NZ_BAAAZA010000005.1"/>
</dbReference>
<evidence type="ECO:0000256" key="1">
    <source>
        <dbReference type="SAM" id="MobiDB-lite"/>
    </source>
</evidence>
<proteinExistence type="predicted"/>
<evidence type="ECO:0000313" key="2">
    <source>
        <dbReference type="EMBL" id="GAA3859290.1"/>
    </source>
</evidence>
<gene>
    <name evidence="2" type="ORF">GCM10022207_23690</name>
</gene>
<comment type="caution">
    <text evidence="2">The sequence shown here is derived from an EMBL/GenBank/DDBJ whole genome shotgun (WGS) entry which is preliminary data.</text>
</comment>
<feature type="region of interest" description="Disordered" evidence="1">
    <location>
        <begin position="1"/>
        <end position="40"/>
    </location>
</feature>
<feature type="region of interest" description="Disordered" evidence="1">
    <location>
        <begin position="141"/>
        <end position="170"/>
    </location>
</feature>